<reference evidence="1" key="1">
    <citation type="submission" date="2021-08" db="EMBL/GenBank/DDBJ databases">
        <title>The first chromosome-level gecko genome reveals the dynamic sex chromosomes of Neotropical dwarf geckos (Sphaerodactylidae: Sphaerodactylus).</title>
        <authorList>
            <person name="Pinto B.J."/>
            <person name="Keating S.E."/>
            <person name="Gamble T."/>
        </authorList>
    </citation>
    <scope>NUCLEOTIDE SEQUENCE</scope>
    <source>
        <strain evidence="1">TG3544</strain>
    </source>
</reference>
<evidence type="ECO:0000313" key="2">
    <source>
        <dbReference type="Proteomes" id="UP000827872"/>
    </source>
</evidence>
<name>A0ACB8F1A0_9SAUR</name>
<accession>A0ACB8F1A0</accession>
<sequence>MTFSPVFFSVQDIGAEEAVHPPQILDPLESQSFPTEHQHSDTSLSALANGVLNPQEVATVTEDEDAPLGTSIRGDYPQGLLQGVDNEDGFSGNENVMPTIPTDTQQQRHEARPNEERAQSEYDSQGTPEKAVSFVEEVPGPNFQAQHHSLGVSQGLMEEDSLYSAKQQSETHLFNMASEGAILKESGQHSEDLAELRGQGAVTLPPEVVPSLTPDNFYPHVARLVSREPEAWLAASDDQDGQEAMTDVKLKEPLERVSLVPTDGTVAAETLSLRETKGLQDAVNHDAGGHLEANTTIHSHQTGAVLPEAVGTVGHGLVHWQHGDATGSPVHSEADLHTLTWLILDKDVEALTQYAHKEDQTSWSSSDTGFSLSMSEPTSPQQSHGFSPSLGPFIHPSKEAAETGEDNVGYLPVTQGELQGFFPMEAEIGSGEERREAFAVERVVSRAWTEEANDSSLAEADPCDHEPCLHGGTCQSDGNISSCSCPQGFTGENCEIDIDDCLSAPCQNGGTCIDETNSFVCLCLPSYGGNLCDRDTEGCDHNWHKFQGHCYRYFAHRRSWEDAERDCRRRSGHLTSIHSWEEHNFINSFGHENTWIGLNDRIVEQDFQWTDNTGLQYENWRENQPDNFFAGGEDCVVLVSHETGKWNDVPCNYNLPYVCKKDTVLCGSPPSVENAYPIGKKKEKYSVHSTVRYQCEEGFVQRHLPTIKCHVNGTWDRPRILCTKPRRSHRTRRHHRSRHQHHQHHRHKSRKDRRKHPKRPKLDWTEEDGNYF</sequence>
<organism evidence="1 2">
    <name type="scientific">Sphaerodactylus townsendi</name>
    <dbReference type="NCBI Taxonomy" id="933632"/>
    <lineage>
        <taxon>Eukaryota</taxon>
        <taxon>Metazoa</taxon>
        <taxon>Chordata</taxon>
        <taxon>Craniata</taxon>
        <taxon>Vertebrata</taxon>
        <taxon>Euteleostomi</taxon>
        <taxon>Lepidosauria</taxon>
        <taxon>Squamata</taxon>
        <taxon>Bifurcata</taxon>
        <taxon>Gekkota</taxon>
        <taxon>Sphaerodactylidae</taxon>
        <taxon>Sphaerodactylus</taxon>
    </lineage>
</organism>
<dbReference type="Proteomes" id="UP000827872">
    <property type="component" value="Linkage Group LG05"/>
</dbReference>
<comment type="caution">
    <text evidence="1">The sequence shown here is derived from an EMBL/GenBank/DDBJ whole genome shotgun (WGS) entry which is preliminary data.</text>
</comment>
<dbReference type="EMBL" id="CM037618">
    <property type="protein sequence ID" value="KAH7998830.1"/>
    <property type="molecule type" value="Genomic_DNA"/>
</dbReference>
<proteinExistence type="predicted"/>
<keyword evidence="2" id="KW-1185">Reference proteome</keyword>
<protein>
    <submittedName>
        <fullName evidence="1">Uncharacterized protein</fullName>
    </submittedName>
</protein>
<evidence type="ECO:0000313" key="1">
    <source>
        <dbReference type="EMBL" id="KAH7998830.1"/>
    </source>
</evidence>
<gene>
    <name evidence="1" type="ORF">K3G42_001331</name>
</gene>